<feature type="region of interest" description="Disordered" evidence="1">
    <location>
        <begin position="1"/>
        <end position="37"/>
    </location>
</feature>
<dbReference type="InterPro" id="IPR036249">
    <property type="entry name" value="Thioredoxin-like_sf"/>
</dbReference>
<name>A0A6A5SM79_9PLEO</name>
<reference evidence="2" key="1">
    <citation type="journal article" date="2020" name="Stud. Mycol.">
        <title>101 Dothideomycetes genomes: a test case for predicting lifestyles and emergence of pathogens.</title>
        <authorList>
            <person name="Haridas S."/>
            <person name="Albert R."/>
            <person name="Binder M."/>
            <person name="Bloem J."/>
            <person name="Labutti K."/>
            <person name="Salamov A."/>
            <person name="Andreopoulos B."/>
            <person name="Baker S."/>
            <person name="Barry K."/>
            <person name="Bills G."/>
            <person name="Bluhm B."/>
            <person name="Cannon C."/>
            <person name="Castanera R."/>
            <person name="Culley D."/>
            <person name="Daum C."/>
            <person name="Ezra D."/>
            <person name="Gonzalez J."/>
            <person name="Henrissat B."/>
            <person name="Kuo A."/>
            <person name="Liang C."/>
            <person name="Lipzen A."/>
            <person name="Lutzoni F."/>
            <person name="Magnuson J."/>
            <person name="Mondo S."/>
            <person name="Nolan M."/>
            <person name="Ohm R."/>
            <person name="Pangilinan J."/>
            <person name="Park H.-J."/>
            <person name="Ramirez L."/>
            <person name="Alfaro M."/>
            <person name="Sun H."/>
            <person name="Tritt A."/>
            <person name="Yoshinaga Y."/>
            <person name="Zwiers L.-H."/>
            <person name="Turgeon B."/>
            <person name="Goodwin S."/>
            <person name="Spatafora J."/>
            <person name="Crous P."/>
            <person name="Grigoriev I."/>
        </authorList>
    </citation>
    <scope>NUCLEOTIDE SEQUENCE</scope>
    <source>
        <strain evidence="2">CBS 161.51</strain>
    </source>
</reference>
<accession>A0A6A5SM79</accession>
<dbReference type="SUPFAM" id="SSF52833">
    <property type="entry name" value="Thioredoxin-like"/>
    <property type="match status" value="1"/>
</dbReference>
<keyword evidence="3" id="KW-1185">Reference proteome</keyword>
<dbReference type="PANTHER" id="PTHR42336">
    <property type="entry name" value="THIOREDOXIN DOMAIN-CONTAINING PROTEIN-RELATED"/>
    <property type="match status" value="1"/>
</dbReference>
<dbReference type="EMBL" id="ML976058">
    <property type="protein sequence ID" value="KAF1940748.1"/>
    <property type="molecule type" value="Genomic_DNA"/>
</dbReference>
<gene>
    <name evidence="2" type="ORF">EJ02DRAFT_223812</name>
</gene>
<sequence length="197" mass="21496">MTWQSEFWSWMSPPSVQTAETPGVGQQAPSTPKISIPAQDGQPTIVSFLRHCGCPFAEKTFLNLREIAPAHPNMHFIAVSHSDQESTDRWLASLPEPSKNTQPNMQIVVDAEREAYAAWGLGTSSFWHVLGSIPGVSKLKEDGINVRSTESGSRWQTAGNFGVDGQGIVKWSRKDQGADDMPDFKEGVDKVLGGKSA</sequence>
<feature type="compositionally biased region" description="Basic and acidic residues" evidence="1">
    <location>
        <begin position="174"/>
        <end position="189"/>
    </location>
</feature>
<proteinExistence type="predicted"/>
<dbReference type="AlphaFoldDB" id="A0A6A5SM79"/>
<dbReference type="PANTHER" id="PTHR42336:SF1">
    <property type="entry name" value="ALKYL HYDROPEROXIDE REDUCTASE SUBUNIT C_ THIOL SPECIFIC ANTIOXIDANT DOMAIN-CONTAINING PROTEIN"/>
    <property type="match status" value="1"/>
</dbReference>
<feature type="compositionally biased region" description="Polar residues" evidence="1">
    <location>
        <begin position="1"/>
        <end position="20"/>
    </location>
</feature>
<dbReference type="OrthoDB" id="40334at2759"/>
<dbReference type="Gene3D" id="3.40.30.10">
    <property type="entry name" value="Glutaredoxin"/>
    <property type="match status" value="1"/>
</dbReference>
<evidence type="ECO:0000313" key="2">
    <source>
        <dbReference type="EMBL" id="KAF1940748.1"/>
    </source>
</evidence>
<dbReference type="Proteomes" id="UP000800038">
    <property type="component" value="Unassembled WGS sequence"/>
</dbReference>
<evidence type="ECO:0000256" key="1">
    <source>
        <dbReference type="SAM" id="MobiDB-lite"/>
    </source>
</evidence>
<evidence type="ECO:0000313" key="3">
    <source>
        <dbReference type="Proteomes" id="UP000800038"/>
    </source>
</evidence>
<organism evidence="2 3">
    <name type="scientific">Clathrospora elynae</name>
    <dbReference type="NCBI Taxonomy" id="706981"/>
    <lineage>
        <taxon>Eukaryota</taxon>
        <taxon>Fungi</taxon>
        <taxon>Dikarya</taxon>
        <taxon>Ascomycota</taxon>
        <taxon>Pezizomycotina</taxon>
        <taxon>Dothideomycetes</taxon>
        <taxon>Pleosporomycetidae</taxon>
        <taxon>Pleosporales</taxon>
        <taxon>Diademaceae</taxon>
        <taxon>Clathrospora</taxon>
    </lineage>
</organism>
<feature type="region of interest" description="Disordered" evidence="1">
    <location>
        <begin position="174"/>
        <end position="197"/>
    </location>
</feature>
<protein>
    <submittedName>
        <fullName evidence="2">Uncharacterized protein</fullName>
    </submittedName>
</protein>